<keyword evidence="3" id="KW-1185">Reference proteome</keyword>
<organism evidence="2 3">
    <name type="scientific">Rhodotorula taiwanensis</name>
    <dbReference type="NCBI Taxonomy" id="741276"/>
    <lineage>
        <taxon>Eukaryota</taxon>
        <taxon>Fungi</taxon>
        <taxon>Dikarya</taxon>
        <taxon>Basidiomycota</taxon>
        <taxon>Pucciniomycotina</taxon>
        <taxon>Microbotryomycetes</taxon>
        <taxon>Sporidiobolales</taxon>
        <taxon>Sporidiobolaceae</taxon>
        <taxon>Rhodotorula</taxon>
    </lineage>
</organism>
<dbReference type="Proteomes" id="UP000237144">
    <property type="component" value="Unassembled WGS sequence"/>
</dbReference>
<evidence type="ECO:0000256" key="1">
    <source>
        <dbReference type="SAM" id="MobiDB-lite"/>
    </source>
</evidence>
<feature type="region of interest" description="Disordered" evidence="1">
    <location>
        <begin position="175"/>
        <end position="201"/>
    </location>
</feature>
<dbReference type="EMBL" id="PJQD01000047">
    <property type="protein sequence ID" value="POY72832.1"/>
    <property type="molecule type" value="Genomic_DNA"/>
</dbReference>
<sequence>MRSYIPDAEWKRLHDRLALPSQDGLYDHESSRPRLQVAVLDATSRFAFYKPHFSLGQAVGTARRLGAMRTVLTGIPHGHTHKTWYKWCRQFSRHQAPAGEMPHLWWDWPEETKRAPYLQYSHGDQWAAENFFRHANESVRLWETEHAVHEPTGELPRLHGIDVRPAFDGMTFSWAPWRNGQTNTGPSEQRVKGPRRHSSCY</sequence>
<proteinExistence type="predicted"/>
<comment type="caution">
    <text evidence="2">The sequence shown here is derived from an EMBL/GenBank/DDBJ whole genome shotgun (WGS) entry which is preliminary data.</text>
</comment>
<protein>
    <submittedName>
        <fullName evidence="2">Uncharacterized protein</fullName>
    </submittedName>
</protein>
<evidence type="ECO:0000313" key="3">
    <source>
        <dbReference type="Proteomes" id="UP000237144"/>
    </source>
</evidence>
<evidence type="ECO:0000313" key="2">
    <source>
        <dbReference type="EMBL" id="POY72832.1"/>
    </source>
</evidence>
<dbReference type="AlphaFoldDB" id="A0A2S5B7S5"/>
<name>A0A2S5B7S5_9BASI</name>
<accession>A0A2S5B7S5</accession>
<reference evidence="2 3" key="1">
    <citation type="journal article" date="2018" name="Front. Microbiol.">
        <title>Prospects for Fungal Bioremediation of Acidic Radioactive Waste Sites: Characterization and Genome Sequence of Rhodotorula taiwanensis MD1149.</title>
        <authorList>
            <person name="Tkavc R."/>
            <person name="Matrosova V.Y."/>
            <person name="Grichenko O.E."/>
            <person name="Gostincar C."/>
            <person name="Volpe R.P."/>
            <person name="Klimenkova P."/>
            <person name="Gaidamakova E.K."/>
            <person name="Zhou C.E."/>
            <person name="Stewart B.J."/>
            <person name="Lyman M.G."/>
            <person name="Malfatti S.A."/>
            <person name="Rubinfeld B."/>
            <person name="Courtot M."/>
            <person name="Singh J."/>
            <person name="Dalgard C.L."/>
            <person name="Hamilton T."/>
            <person name="Frey K.G."/>
            <person name="Gunde-Cimerman N."/>
            <person name="Dugan L."/>
            <person name="Daly M.J."/>
        </authorList>
    </citation>
    <scope>NUCLEOTIDE SEQUENCE [LARGE SCALE GENOMIC DNA]</scope>
    <source>
        <strain evidence="2 3">MD1149</strain>
    </source>
</reference>
<dbReference type="STRING" id="741276.A0A2S5B7S5"/>
<feature type="compositionally biased region" description="Basic residues" evidence="1">
    <location>
        <begin position="192"/>
        <end position="201"/>
    </location>
</feature>
<gene>
    <name evidence="2" type="ORF">BMF94_4242</name>
</gene>